<proteinExistence type="predicted"/>
<feature type="region of interest" description="Disordered" evidence="1">
    <location>
        <begin position="18"/>
        <end position="53"/>
    </location>
</feature>
<accession>A0A1B7MTL9</accession>
<reference evidence="2 3" key="1">
    <citation type="submission" date="2016-06" db="EMBL/GenBank/DDBJ databases">
        <title>Comparative genomics of the ectomycorrhizal sister species Rhizopogon vinicolor and Rhizopogon vesiculosus (Basidiomycota: Boletales) reveals a divergence of the mating type B locus.</title>
        <authorList>
            <consortium name="DOE Joint Genome Institute"/>
            <person name="Mujic A.B."/>
            <person name="Kuo A."/>
            <person name="Tritt A."/>
            <person name="Lipzen A."/>
            <person name="Chen C."/>
            <person name="Johnson J."/>
            <person name="Sharma A."/>
            <person name="Barry K."/>
            <person name="Grigoriev I.V."/>
            <person name="Spatafora J.W."/>
        </authorList>
    </citation>
    <scope>NUCLEOTIDE SEQUENCE [LARGE SCALE GENOMIC DNA]</scope>
    <source>
        <strain evidence="2 3">AM-OR11-026</strain>
    </source>
</reference>
<organism evidence="2 3">
    <name type="scientific">Rhizopogon vinicolor AM-OR11-026</name>
    <dbReference type="NCBI Taxonomy" id="1314800"/>
    <lineage>
        <taxon>Eukaryota</taxon>
        <taxon>Fungi</taxon>
        <taxon>Dikarya</taxon>
        <taxon>Basidiomycota</taxon>
        <taxon>Agaricomycotina</taxon>
        <taxon>Agaricomycetes</taxon>
        <taxon>Agaricomycetidae</taxon>
        <taxon>Boletales</taxon>
        <taxon>Suillineae</taxon>
        <taxon>Rhizopogonaceae</taxon>
        <taxon>Rhizopogon</taxon>
    </lineage>
</organism>
<feature type="compositionally biased region" description="Polar residues" evidence="1">
    <location>
        <begin position="31"/>
        <end position="48"/>
    </location>
</feature>
<dbReference type="EMBL" id="KV448454">
    <property type="protein sequence ID" value="OAX35946.1"/>
    <property type="molecule type" value="Genomic_DNA"/>
</dbReference>
<keyword evidence="3" id="KW-1185">Reference proteome</keyword>
<dbReference type="Proteomes" id="UP000092154">
    <property type="component" value="Unassembled WGS sequence"/>
</dbReference>
<evidence type="ECO:0000313" key="2">
    <source>
        <dbReference type="EMBL" id="OAX35946.1"/>
    </source>
</evidence>
<sequence length="91" mass="9781">MLIISSSCCSITQTLPSCAAPSGRGSGLGQIPTSDDSYPSINDNSMRTSTKKDVQERFIGEQIEEKIHTGRMSPTFGTDLFPGVYSVPIHT</sequence>
<evidence type="ECO:0000313" key="3">
    <source>
        <dbReference type="Proteomes" id="UP000092154"/>
    </source>
</evidence>
<evidence type="ECO:0000256" key="1">
    <source>
        <dbReference type="SAM" id="MobiDB-lite"/>
    </source>
</evidence>
<name>A0A1B7MTL9_9AGAM</name>
<dbReference type="AlphaFoldDB" id="A0A1B7MTL9"/>
<dbReference type="OrthoDB" id="3254233at2759"/>
<protein>
    <submittedName>
        <fullName evidence="2">Uncharacterized protein</fullName>
    </submittedName>
</protein>
<dbReference type="InParanoid" id="A0A1B7MTL9"/>
<dbReference type="STRING" id="1314800.A0A1B7MTL9"/>
<gene>
    <name evidence="2" type="ORF">K503DRAFT_337574</name>
</gene>